<dbReference type="Pfam" id="PF07690">
    <property type="entry name" value="MFS_1"/>
    <property type="match status" value="1"/>
</dbReference>
<evidence type="ECO:0000256" key="3">
    <source>
        <dbReference type="ARBA" id="ARBA00022989"/>
    </source>
</evidence>
<dbReference type="InterPro" id="IPR011701">
    <property type="entry name" value="MFS"/>
</dbReference>
<feature type="transmembrane region" description="Helical" evidence="5">
    <location>
        <begin position="266"/>
        <end position="287"/>
    </location>
</feature>
<dbReference type="STRING" id="331113.SNE_A05240"/>
<feature type="domain" description="Major facilitator superfamily (MFS) profile" evidence="6">
    <location>
        <begin position="20"/>
        <end position="425"/>
    </location>
</feature>
<organism evidence="7 8">
    <name type="scientific">Simkania negevensis (strain ATCC VR-1471 / DSM 27360 / Z)</name>
    <dbReference type="NCBI Taxonomy" id="331113"/>
    <lineage>
        <taxon>Bacteria</taxon>
        <taxon>Pseudomonadati</taxon>
        <taxon>Chlamydiota</taxon>
        <taxon>Chlamydiia</taxon>
        <taxon>Parachlamydiales</taxon>
        <taxon>Simkaniaceae</taxon>
        <taxon>Simkania</taxon>
    </lineage>
</organism>
<evidence type="ECO:0000256" key="5">
    <source>
        <dbReference type="SAM" id="Phobius"/>
    </source>
</evidence>
<dbReference type="GO" id="GO:0012505">
    <property type="term" value="C:endomembrane system"/>
    <property type="evidence" value="ECO:0007669"/>
    <property type="project" value="UniProtKB-SubCell"/>
</dbReference>
<reference evidence="7 8" key="2">
    <citation type="journal article" date="2011" name="Mol. Biol. Evol.">
        <title>Unity in variety--the pan-genome of the Chlamydiae.</title>
        <authorList>
            <person name="Collingro A."/>
            <person name="Tischler P."/>
            <person name="Weinmaier T."/>
            <person name="Penz T."/>
            <person name="Heinz E."/>
            <person name="Brunham R.C."/>
            <person name="Read T.D."/>
            <person name="Bavoil P.M."/>
            <person name="Sachse K."/>
            <person name="Kahane S."/>
            <person name="Friedman M.G."/>
            <person name="Rattei T."/>
            <person name="Myers G.S."/>
            <person name="Horn M."/>
        </authorList>
    </citation>
    <scope>NUCLEOTIDE SEQUENCE [LARGE SCALE GENOMIC DNA]</scope>
    <source>
        <strain evidence="8">ATCC VR-1471 / Z</strain>
    </source>
</reference>
<evidence type="ECO:0000256" key="2">
    <source>
        <dbReference type="ARBA" id="ARBA00022692"/>
    </source>
</evidence>
<evidence type="ECO:0000313" key="7">
    <source>
        <dbReference type="EMBL" id="CCB88401.1"/>
    </source>
</evidence>
<dbReference type="HOGENOM" id="CLU_001265_62_2_0"/>
<feature type="transmembrane region" description="Helical" evidence="5">
    <location>
        <begin position="299"/>
        <end position="316"/>
    </location>
</feature>
<feature type="transmembrane region" description="Helical" evidence="5">
    <location>
        <begin position="56"/>
        <end position="81"/>
    </location>
</feature>
<dbReference type="KEGG" id="sng:SNE_A05240"/>
<name>F8L6Q3_SIMNZ</name>
<feature type="transmembrane region" description="Helical" evidence="5">
    <location>
        <begin position="178"/>
        <end position="197"/>
    </location>
</feature>
<evidence type="ECO:0000256" key="1">
    <source>
        <dbReference type="ARBA" id="ARBA00004127"/>
    </source>
</evidence>
<evidence type="ECO:0000313" key="8">
    <source>
        <dbReference type="Proteomes" id="UP000000496"/>
    </source>
</evidence>
<keyword evidence="8" id="KW-1185">Reference proteome</keyword>
<dbReference type="InterPro" id="IPR036259">
    <property type="entry name" value="MFS_trans_sf"/>
</dbReference>
<dbReference type="InterPro" id="IPR051337">
    <property type="entry name" value="OPA_Antiporter"/>
</dbReference>
<dbReference type="RefSeq" id="WP_013942868.1">
    <property type="nucleotide sequence ID" value="NC_015713.1"/>
</dbReference>
<dbReference type="GO" id="GO:0035435">
    <property type="term" value="P:phosphate ion transmembrane transport"/>
    <property type="evidence" value="ECO:0007669"/>
    <property type="project" value="TreeGrafter"/>
</dbReference>
<reference key="1">
    <citation type="journal article" date="2011" name="Mol. Biol. Evol.">
        <title>Unity in variety -- the pan-genome of the Chlamydiae.</title>
        <authorList>
            <person name="Collingro A."/>
            <person name="Tischler P."/>
            <person name="Weinmaier T."/>
            <person name="Penz T."/>
            <person name="Heinz E."/>
            <person name="Brunham R.C."/>
            <person name="Read T.D."/>
            <person name="Bavoil P.M."/>
            <person name="Sachse K."/>
            <person name="Kahane S."/>
            <person name="Friedman M.G."/>
            <person name="Rattei T."/>
            <person name="Myers G.S.A."/>
            <person name="Horn M."/>
        </authorList>
    </citation>
    <scope>NUCLEOTIDE SEQUENCE</scope>
    <source>
        <strain>Z</strain>
    </source>
</reference>
<dbReference type="OrthoDB" id="19773at2"/>
<proteinExistence type="predicted"/>
<evidence type="ECO:0000256" key="4">
    <source>
        <dbReference type="ARBA" id="ARBA00023136"/>
    </source>
</evidence>
<dbReference type="PANTHER" id="PTHR43826">
    <property type="entry name" value="GLUCOSE-6-PHOSPHATE EXCHANGER SLC37A4"/>
    <property type="match status" value="1"/>
</dbReference>
<dbReference type="GO" id="GO:0061513">
    <property type="term" value="F:glucose 6-phosphate:phosphate antiporter activity"/>
    <property type="evidence" value="ECO:0007669"/>
    <property type="project" value="TreeGrafter"/>
</dbReference>
<protein>
    <submittedName>
        <fullName evidence="7">Major facilitator family transporter</fullName>
    </submittedName>
</protein>
<feature type="transmembrane region" description="Helical" evidence="5">
    <location>
        <begin position="147"/>
        <end position="166"/>
    </location>
</feature>
<keyword evidence="4 5" id="KW-0472">Membrane</keyword>
<evidence type="ECO:0000259" key="6">
    <source>
        <dbReference type="PROSITE" id="PS50850"/>
    </source>
</evidence>
<feature type="transmembrane region" description="Helical" evidence="5">
    <location>
        <begin position="322"/>
        <end position="344"/>
    </location>
</feature>
<dbReference type="eggNOG" id="COG2271">
    <property type="taxonomic scope" value="Bacteria"/>
</dbReference>
<keyword evidence="3 5" id="KW-1133">Transmembrane helix</keyword>
<dbReference type="EMBL" id="FR872582">
    <property type="protein sequence ID" value="CCB88401.1"/>
    <property type="molecule type" value="Genomic_DNA"/>
</dbReference>
<dbReference type="GO" id="GO:0016020">
    <property type="term" value="C:membrane"/>
    <property type="evidence" value="ECO:0007669"/>
    <property type="project" value="UniProtKB-ARBA"/>
</dbReference>
<feature type="transmembrane region" description="Helical" evidence="5">
    <location>
        <begin position="356"/>
        <end position="374"/>
    </location>
</feature>
<keyword evidence="2 5" id="KW-0812">Transmembrane</keyword>
<dbReference type="Proteomes" id="UP000000496">
    <property type="component" value="Chromosome gsn.131"/>
</dbReference>
<dbReference type="SUPFAM" id="SSF103473">
    <property type="entry name" value="MFS general substrate transporter"/>
    <property type="match status" value="1"/>
</dbReference>
<feature type="transmembrane region" description="Helical" evidence="5">
    <location>
        <begin position="88"/>
        <end position="104"/>
    </location>
</feature>
<dbReference type="InterPro" id="IPR020846">
    <property type="entry name" value="MFS_dom"/>
</dbReference>
<accession>F8L6Q3</accession>
<sequence length="432" mass="47256">MSVTQSSPSEVSLWKKAILPWIVCFSASLFFAYELLQLHVMNALSPMLIRDLGLNATQFGTLSSTYLLADVIFLLPAGILLDRFSVRKVILTALFLCVIGTLGFSRAHSFGFACVCHFLSGIGNAFCFLSCMMLISRWFPKEKQAFIVGLMITMGMLGGVVAQVPFSLLAQKFDWRQALFIDGLIGVAIFALIFSFVKDAPKGFLRAEEESAELPFWEGVKRSVLNIQNICCGLYTCFLNMPLMIISAVWGTLFLTQVHEIPLTNASFIVSMICMGTIVGSPIYGWVSDKIGKRRLPMLFGGLTSLIVMFAIILIPHPSEKMLTALFFALGFFTSSQVIGYPTITESNPKELTGTSMGIAALIIMGIAGVIQPLSGKLLDYSWSGAMQNGAPLYALKDFMTAFMIFPIGFVIALIALARIKEPQKAAASLKT</sequence>
<feature type="transmembrane region" description="Helical" evidence="5">
    <location>
        <begin position="18"/>
        <end position="36"/>
    </location>
</feature>
<feature type="transmembrane region" description="Helical" evidence="5">
    <location>
        <begin position="394"/>
        <end position="417"/>
    </location>
</feature>
<dbReference type="Gene3D" id="1.20.1250.20">
    <property type="entry name" value="MFS general substrate transporter like domains"/>
    <property type="match status" value="2"/>
</dbReference>
<dbReference type="PANTHER" id="PTHR43826:SF3">
    <property type="entry name" value="GLUCOSE-6-PHOSPHATE EXCHANGER SLC37A4"/>
    <property type="match status" value="1"/>
</dbReference>
<gene>
    <name evidence="7" type="ordered locus">SNE_A05240</name>
</gene>
<dbReference type="PROSITE" id="PS50850">
    <property type="entry name" value="MFS"/>
    <property type="match status" value="1"/>
</dbReference>
<dbReference type="AlphaFoldDB" id="F8L6Q3"/>
<comment type="subcellular location">
    <subcellularLocation>
        <location evidence="1">Endomembrane system</location>
        <topology evidence="1">Multi-pass membrane protein</topology>
    </subcellularLocation>
</comment>
<feature type="transmembrane region" description="Helical" evidence="5">
    <location>
        <begin position="232"/>
        <end position="254"/>
    </location>
</feature>
<feature type="transmembrane region" description="Helical" evidence="5">
    <location>
        <begin position="110"/>
        <end position="135"/>
    </location>
</feature>